<evidence type="ECO:0000256" key="1">
    <source>
        <dbReference type="SAM" id="Phobius"/>
    </source>
</evidence>
<feature type="transmembrane region" description="Helical" evidence="1">
    <location>
        <begin position="6"/>
        <end position="25"/>
    </location>
</feature>
<accession>A0AAE3F4G6</accession>
<gene>
    <name evidence="2" type="ORF">L0N21_17520</name>
</gene>
<keyword evidence="1" id="KW-1133">Transmembrane helix</keyword>
<proteinExistence type="predicted"/>
<dbReference type="AlphaFoldDB" id="A0AAE3F4G6"/>
<evidence type="ECO:0000313" key="2">
    <source>
        <dbReference type="EMBL" id="MCG4767282.1"/>
    </source>
</evidence>
<dbReference type="EMBL" id="JAKNFS010000039">
    <property type="protein sequence ID" value="MCG4767282.1"/>
    <property type="molecule type" value="Genomic_DNA"/>
</dbReference>
<name>A0AAE3F4G6_9FIRM</name>
<reference evidence="2" key="1">
    <citation type="submission" date="2022-01" db="EMBL/GenBank/DDBJ databases">
        <title>Collection of gut derived symbiotic bacterial strains cultured from healthy donors.</title>
        <authorList>
            <person name="Lin H."/>
            <person name="Kohout C."/>
            <person name="Waligurski E."/>
            <person name="Pamer E.G."/>
        </authorList>
    </citation>
    <scope>NUCLEOTIDE SEQUENCE</scope>
    <source>
        <strain evidence="2">DFI.5.49</strain>
    </source>
</reference>
<organism evidence="2 3">
    <name type="scientific">Fusicatenibacter saccharivorans</name>
    <dbReference type="NCBI Taxonomy" id="1150298"/>
    <lineage>
        <taxon>Bacteria</taxon>
        <taxon>Bacillati</taxon>
        <taxon>Bacillota</taxon>
        <taxon>Clostridia</taxon>
        <taxon>Lachnospirales</taxon>
        <taxon>Lachnospiraceae</taxon>
        <taxon>Fusicatenibacter</taxon>
    </lineage>
</organism>
<dbReference type="Proteomes" id="UP001199915">
    <property type="component" value="Unassembled WGS sequence"/>
</dbReference>
<sequence length="304" mass="34785">MDVATVVGLVIAVISLLVAVIIGGCQIKQSNRMEAFEKRQDERDEKRHNDEIYAEVTRFIQKYSVGGYEAEIYLLPLCIAAYQYNPVYPYRREIYREFCGLPEDVQKSILARCDIDIPCNKSNHYFSECLDKLEKEIKEYCPDDKSLFYDGGKYLERALLHHGEKEIPDVQCAIDEEQRKLLDSPLGKISKSLSHKDMDYEKHIINLLAYEADKQPISRLANEPTSLGIPVEADEILICYLCCIIAECVPCCSNKNQEIYENYENTGYVCDYNGIQYMEDAFLTALHSITIYSPNCNKGDDSNG</sequence>
<comment type="caution">
    <text evidence="2">The sequence shown here is derived from an EMBL/GenBank/DDBJ whole genome shotgun (WGS) entry which is preliminary data.</text>
</comment>
<evidence type="ECO:0000313" key="3">
    <source>
        <dbReference type="Proteomes" id="UP001199915"/>
    </source>
</evidence>
<keyword evidence="1" id="KW-0812">Transmembrane</keyword>
<keyword evidence="1" id="KW-0472">Membrane</keyword>
<protein>
    <submittedName>
        <fullName evidence="2">Uncharacterized protein</fullName>
    </submittedName>
</protein>
<dbReference type="RefSeq" id="WP_118700249.1">
    <property type="nucleotide sequence ID" value="NZ_JAKNFS010000039.1"/>
</dbReference>